<dbReference type="GO" id="GO:0015031">
    <property type="term" value="P:protein transport"/>
    <property type="evidence" value="ECO:0007669"/>
    <property type="project" value="UniProtKB-KW"/>
</dbReference>
<gene>
    <name evidence="12" type="primary">yidC</name>
    <name evidence="12" type="ORF">E0485_16305</name>
</gene>
<reference evidence="12 13" key="1">
    <citation type="submission" date="2019-03" db="EMBL/GenBank/DDBJ databases">
        <authorList>
            <person name="Kim M.K.M."/>
        </authorList>
    </citation>
    <scope>NUCLEOTIDE SEQUENCE [LARGE SCALE GENOMIC DNA]</scope>
    <source>
        <strain evidence="12 13">18JY21-1</strain>
    </source>
</reference>
<keyword evidence="13" id="KW-1185">Reference proteome</keyword>
<evidence type="ECO:0000256" key="9">
    <source>
        <dbReference type="RuleBase" id="RU003945"/>
    </source>
</evidence>
<evidence type="ECO:0000256" key="7">
    <source>
        <dbReference type="ARBA" id="ARBA00023136"/>
    </source>
</evidence>
<evidence type="ECO:0000256" key="8">
    <source>
        <dbReference type="ARBA" id="ARBA00023186"/>
    </source>
</evidence>
<keyword evidence="4 9" id="KW-0812">Transmembrane</keyword>
<keyword evidence="2" id="KW-0813">Transport</keyword>
<feature type="transmembrane region" description="Helical" evidence="10">
    <location>
        <begin position="188"/>
        <end position="212"/>
    </location>
</feature>
<evidence type="ECO:0000256" key="10">
    <source>
        <dbReference type="SAM" id="Phobius"/>
    </source>
</evidence>
<dbReference type="OrthoDB" id="9780552at2"/>
<evidence type="ECO:0000313" key="12">
    <source>
        <dbReference type="EMBL" id="TCZ75731.1"/>
    </source>
</evidence>
<dbReference type="GO" id="GO:0005886">
    <property type="term" value="C:plasma membrane"/>
    <property type="evidence" value="ECO:0007669"/>
    <property type="project" value="UniProtKB-SubCell"/>
</dbReference>
<evidence type="ECO:0000256" key="1">
    <source>
        <dbReference type="ARBA" id="ARBA00004651"/>
    </source>
</evidence>
<evidence type="ECO:0000313" key="13">
    <source>
        <dbReference type="Proteomes" id="UP000295418"/>
    </source>
</evidence>
<evidence type="ECO:0000256" key="3">
    <source>
        <dbReference type="ARBA" id="ARBA00022475"/>
    </source>
</evidence>
<dbReference type="InterPro" id="IPR001708">
    <property type="entry name" value="YidC/ALB3/OXA1/COX18"/>
</dbReference>
<dbReference type="Pfam" id="PF02096">
    <property type="entry name" value="60KD_IMP"/>
    <property type="match status" value="1"/>
</dbReference>
<keyword evidence="3" id="KW-1003">Cell membrane</keyword>
<comment type="subcellular location">
    <subcellularLocation>
        <location evidence="1">Cell membrane</location>
        <topology evidence="1">Multi-pass membrane protein</topology>
    </subcellularLocation>
    <subcellularLocation>
        <location evidence="9">Membrane</location>
        <topology evidence="9">Multi-pass membrane protein</topology>
    </subcellularLocation>
</comment>
<dbReference type="GO" id="GO:0051205">
    <property type="term" value="P:protein insertion into membrane"/>
    <property type="evidence" value="ECO:0007669"/>
    <property type="project" value="TreeGrafter"/>
</dbReference>
<evidence type="ECO:0000256" key="6">
    <source>
        <dbReference type="ARBA" id="ARBA00022989"/>
    </source>
</evidence>
<dbReference type="AlphaFoldDB" id="A0A4R4EC46"/>
<accession>A0A4R4EC46</accession>
<sequence>MLLVLSGCSSSGLSVLDYNDPTNSFFSKYLIVPLASLMDWFAGLLFNQYGLAILVITVLIRLIILPLSLKQFRSSKKMQELQPEMKKLRDEHKANPQKMQEETMKLYQKHGVNPLAGCLPAIVQMPILIALYQAIMRNPNIVGHGEHFLWFQLDQPEKIWLPIIAAATTYLQQLFMQSQMNSQMRIIMFIFPVMIYVMALQFPAALALYWIYGNIFTSVQYYFMYGGFKGKTAVIEQSAQSGKGSKKKSNKKASK</sequence>
<proteinExistence type="inferred from homology"/>
<name>A0A4R4EC46_9BACL</name>
<feature type="transmembrane region" description="Helical" evidence="10">
    <location>
        <begin position="114"/>
        <end position="135"/>
    </location>
</feature>
<evidence type="ECO:0000256" key="5">
    <source>
        <dbReference type="ARBA" id="ARBA00022927"/>
    </source>
</evidence>
<feature type="transmembrane region" description="Helical" evidence="10">
    <location>
        <begin position="41"/>
        <end position="69"/>
    </location>
</feature>
<dbReference type="PRINTS" id="PR00701">
    <property type="entry name" value="60KDINNERMP"/>
</dbReference>
<protein>
    <submittedName>
        <fullName evidence="12">Membrane protein insertase YidC</fullName>
    </submittedName>
</protein>
<evidence type="ECO:0000259" key="11">
    <source>
        <dbReference type="Pfam" id="PF02096"/>
    </source>
</evidence>
<organism evidence="12 13">
    <name type="scientific">Paenibacillus albiflavus</name>
    <dbReference type="NCBI Taxonomy" id="2545760"/>
    <lineage>
        <taxon>Bacteria</taxon>
        <taxon>Bacillati</taxon>
        <taxon>Bacillota</taxon>
        <taxon>Bacilli</taxon>
        <taxon>Bacillales</taxon>
        <taxon>Paenibacillaceae</taxon>
        <taxon>Paenibacillus</taxon>
    </lineage>
</organism>
<dbReference type="PANTHER" id="PTHR12428">
    <property type="entry name" value="OXA1"/>
    <property type="match status" value="1"/>
</dbReference>
<dbReference type="EMBL" id="SKFG01000017">
    <property type="protein sequence ID" value="TCZ75731.1"/>
    <property type="molecule type" value="Genomic_DNA"/>
</dbReference>
<feature type="domain" description="Membrane insertase YidC/Oxa/ALB C-terminal" evidence="11">
    <location>
        <begin position="49"/>
        <end position="225"/>
    </location>
</feature>
<keyword evidence="5" id="KW-0653">Protein transport</keyword>
<dbReference type="Proteomes" id="UP000295418">
    <property type="component" value="Unassembled WGS sequence"/>
</dbReference>
<comment type="similarity">
    <text evidence="9">Belongs to the OXA1/ALB3/YidC family.</text>
</comment>
<dbReference type="InterPro" id="IPR028055">
    <property type="entry name" value="YidC/Oxa/ALB_C"/>
</dbReference>
<keyword evidence="7 10" id="KW-0472">Membrane</keyword>
<dbReference type="CDD" id="cd20070">
    <property type="entry name" value="5TM_YidC_Alb3"/>
    <property type="match status" value="1"/>
</dbReference>
<keyword evidence="8" id="KW-0143">Chaperone</keyword>
<dbReference type="InterPro" id="IPR047196">
    <property type="entry name" value="YidC_ALB_C"/>
</dbReference>
<evidence type="ECO:0000256" key="2">
    <source>
        <dbReference type="ARBA" id="ARBA00022448"/>
    </source>
</evidence>
<dbReference type="PANTHER" id="PTHR12428:SF65">
    <property type="entry name" value="CYTOCHROME C OXIDASE ASSEMBLY PROTEIN COX18, MITOCHONDRIAL"/>
    <property type="match status" value="1"/>
</dbReference>
<dbReference type="NCBIfam" id="TIGR03592">
    <property type="entry name" value="yidC_oxa1_cterm"/>
    <property type="match status" value="1"/>
</dbReference>
<dbReference type="GO" id="GO:0032977">
    <property type="term" value="F:membrane insertase activity"/>
    <property type="evidence" value="ECO:0007669"/>
    <property type="project" value="InterPro"/>
</dbReference>
<keyword evidence="6 10" id="KW-1133">Transmembrane helix</keyword>
<feature type="transmembrane region" description="Helical" evidence="10">
    <location>
        <begin position="159"/>
        <end position="176"/>
    </location>
</feature>
<evidence type="ECO:0000256" key="4">
    <source>
        <dbReference type="ARBA" id="ARBA00022692"/>
    </source>
</evidence>
<comment type="caution">
    <text evidence="12">The sequence shown here is derived from an EMBL/GenBank/DDBJ whole genome shotgun (WGS) entry which is preliminary data.</text>
</comment>